<name>A0A4P5PCQ9_9ENTE</name>
<organism evidence="2 3">
    <name type="scientific">Enterococcus florum</name>
    <dbReference type="NCBI Taxonomy" id="2480627"/>
    <lineage>
        <taxon>Bacteria</taxon>
        <taxon>Bacillati</taxon>
        <taxon>Bacillota</taxon>
        <taxon>Bacilli</taxon>
        <taxon>Lactobacillales</taxon>
        <taxon>Enterococcaceae</taxon>
        <taxon>Enterococcus</taxon>
    </lineage>
</organism>
<dbReference type="AlphaFoldDB" id="A0A4P5PCQ9"/>
<keyword evidence="3" id="KW-1185">Reference proteome</keyword>
<keyword evidence="1" id="KW-1133">Transmembrane helix</keyword>
<keyword evidence="1" id="KW-0812">Transmembrane</keyword>
<feature type="transmembrane region" description="Helical" evidence="1">
    <location>
        <begin position="6"/>
        <end position="29"/>
    </location>
</feature>
<dbReference type="RefSeq" id="WP_175580166.1">
    <property type="nucleotide sequence ID" value="NZ_BJCC01000055.1"/>
</dbReference>
<evidence type="ECO:0000313" key="3">
    <source>
        <dbReference type="Proteomes" id="UP000290567"/>
    </source>
</evidence>
<evidence type="ECO:0000313" key="2">
    <source>
        <dbReference type="EMBL" id="GCF95930.1"/>
    </source>
</evidence>
<proteinExistence type="predicted"/>
<comment type="caution">
    <text evidence="2">The sequence shown here is derived from an EMBL/GenBank/DDBJ whole genome shotgun (WGS) entry which is preliminary data.</text>
</comment>
<accession>A0A4P5PCQ9</accession>
<gene>
    <name evidence="2" type="ORF">NRIC_38210</name>
</gene>
<sequence length="52" mass="5833">MVAPHLGNMFVLLFPLGYLLLIAIGYFVIRKAVKDGILDAEKEKRKLNNSDS</sequence>
<evidence type="ECO:0000256" key="1">
    <source>
        <dbReference type="SAM" id="Phobius"/>
    </source>
</evidence>
<reference evidence="3" key="1">
    <citation type="submission" date="2019-02" db="EMBL/GenBank/DDBJ databases">
        <title>Draft genome sequence of Enterococcus sp. Gos25-1.</title>
        <authorList>
            <person name="Tanaka N."/>
            <person name="Shiwa Y."/>
            <person name="Fujita N."/>
        </authorList>
    </citation>
    <scope>NUCLEOTIDE SEQUENCE [LARGE SCALE GENOMIC DNA]</scope>
    <source>
        <strain evidence="3">Gos25-1</strain>
    </source>
</reference>
<protein>
    <submittedName>
        <fullName evidence="2">Uncharacterized protein</fullName>
    </submittedName>
</protein>
<keyword evidence="1" id="KW-0472">Membrane</keyword>
<dbReference type="Proteomes" id="UP000290567">
    <property type="component" value="Unassembled WGS sequence"/>
</dbReference>
<dbReference type="EMBL" id="BJCC01000055">
    <property type="protein sequence ID" value="GCF95930.1"/>
    <property type="molecule type" value="Genomic_DNA"/>
</dbReference>